<dbReference type="InterPro" id="IPR054728">
    <property type="entry name" value="RsmB-like_ferredoxin"/>
</dbReference>
<dbReference type="Gene3D" id="3.30.70.1170">
    <property type="entry name" value="Sun protein, domain 3"/>
    <property type="match status" value="1"/>
</dbReference>
<name>A0ABS1E539_9GAMM</name>
<protein>
    <recommendedName>
        <fullName evidence="6">SAM-dependent MTase RsmB/NOP-type domain-containing protein</fullName>
    </recommendedName>
</protein>
<evidence type="ECO:0000256" key="3">
    <source>
        <dbReference type="ARBA" id="ARBA00022691"/>
    </source>
</evidence>
<feature type="binding site" evidence="5">
    <location>
        <position position="153"/>
    </location>
    <ligand>
        <name>S-adenosyl-L-methionine</name>
        <dbReference type="ChEBI" id="CHEBI:59789"/>
    </ligand>
</feature>
<dbReference type="Pfam" id="PF22458">
    <property type="entry name" value="RsmF-B_ferredox"/>
    <property type="match status" value="1"/>
</dbReference>
<evidence type="ECO:0000313" key="8">
    <source>
        <dbReference type="Proteomes" id="UP000738126"/>
    </source>
</evidence>
<dbReference type="InterPro" id="IPR023267">
    <property type="entry name" value="RCMT"/>
</dbReference>
<dbReference type="Pfam" id="PF01189">
    <property type="entry name" value="Methyltr_RsmB-F"/>
    <property type="match status" value="1"/>
</dbReference>
<keyword evidence="4 5" id="KW-0694">RNA-binding</keyword>
<dbReference type="PANTHER" id="PTHR22808:SF1">
    <property type="entry name" value="RNA CYTOSINE-C(5)-METHYLTRANSFERASE NSUN2-RELATED"/>
    <property type="match status" value="1"/>
</dbReference>
<reference evidence="7 8" key="1">
    <citation type="journal article" date="2020" name="Microorganisms">
        <title>Osmotic Adaptation and Compatible Solute Biosynthesis of Phototrophic Bacteria as Revealed from Genome Analyses.</title>
        <authorList>
            <person name="Imhoff J.F."/>
            <person name="Rahn T."/>
            <person name="Kunzel S."/>
            <person name="Keller A."/>
            <person name="Neulinger S.C."/>
        </authorList>
    </citation>
    <scope>NUCLEOTIDE SEQUENCE [LARGE SCALE GENOMIC DNA]</scope>
    <source>
        <strain evidence="7 8">DSM 15116</strain>
    </source>
</reference>
<feature type="binding site" evidence="5">
    <location>
        <position position="180"/>
    </location>
    <ligand>
        <name>S-adenosyl-L-methionine</name>
        <dbReference type="ChEBI" id="CHEBI:59789"/>
    </ligand>
</feature>
<evidence type="ECO:0000256" key="5">
    <source>
        <dbReference type="PROSITE-ProRule" id="PRU01023"/>
    </source>
</evidence>
<dbReference type="EMBL" id="NRSH01000073">
    <property type="protein sequence ID" value="MBK1726856.1"/>
    <property type="molecule type" value="Genomic_DNA"/>
</dbReference>
<dbReference type="InterPro" id="IPR029063">
    <property type="entry name" value="SAM-dependent_MTases_sf"/>
</dbReference>
<sequence length="500" mass="53958">MDRLGGELPMDRYEPPQDLAASESAYSRYRELVDDWAGFCAALEQPLLPCIRVNTGRISRQDLIALLHEEGFDPQPVPWHAEALTVGGGFRPGCHWGFIAGLFQPQEAASMLPAALLDPRPGERALDLCAAPGNKTAQIADALGNRGTVVANDAKRGRHGALSQTLKRLGVVNVAQTVRDGQGMPWEVGTFDRVLVDAPCSCEGTFRKNALAAEATPEPFRERLSRLQQRLLHRGLEMTRAGGTLVYATCTFAPEENEAVVAAALERFGGAVELLPARVPGLHLEPGLEAWGGQRFGPALARCGRLWPHHNDTGGFFVAVFRRLEPGRGQADPEPVAADPDAQSRLAVFRDAFGVPESVLAGLTAFYEGRKYTRIVASDQRPPRAAIREGAGLPAVRAESRWPKPATAAALALGPHARRQVLEVDAAEAAAFMRRRAVVPGPERRPEGPEGGYVLVRYRGYPIGVGEQRRGAIQSLFPKAWGPKGSERLYGLEPAGEGPA</sequence>
<comment type="similarity">
    <text evidence="5">Belongs to the class I-like SAM-binding methyltransferase superfamily. RsmB/NOP family.</text>
</comment>
<evidence type="ECO:0000259" key="6">
    <source>
        <dbReference type="PROSITE" id="PS51686"/>
    </source>
</evidence>
<keyword evidence="2 5" id="KW-0808">Transferase</keyword>
<feature type="active site" description="Nucleophile" evidence="5">
    <location>
        <position position="250"/>
    </location>
</feature>
<dbReference type="SUPFAM" id="SSF53335">
    <property type="entry name" value="S-adenosyl-L-methionine-dependent methyltransferases"/>
    <property type="match status" value="1"/>
</dbReference>
<evidence type="ECO:0000313" key="7">
    <source>
        <dbReference type="EMBL" id="MBK1726856.1"/>
    </source>
</evidence>
<gene>
    <name evidence="7" type="ORF">CKO13_07450</name>
</gene>
<accession>A0ABS1E539</accession>
<dbReference type="Gene3D" id="2.30.130.60">
    <property type="match status" value="1"/>
</dbReference>
<dbReference type="InterPro" id="IPR049560">
    <property type="entry name" value="MeTrfase_RsmB-F_NOP2_cat"/>
</dbReference>
<evidence type="ECO:0000256" key="1">
    <source>
        <dbReference type="ARBA" id="ARBA00022603"/>
    </source>
</evidence>
<dbReference type="InterPro" id="IPR001678">
    <property type="entry name" value="MeTrfase_RsmB-F_NOP2_dom"/>
</dbReference>
<dbReference type="Gene3D" id="3.40.50.150">
    <property type="entry name" value="Vaccinia Virus protein VP39"/>
    <property type="match status" value="1"/>
</dbReference>
<evidence type="ECO:0000256" key="2">
    <source>
        <dbReference type="ARBA" id="ARBA00022679"/>
    </source>
</evidence>
<feature type="domain" description="SAM-dependent MTase RsmB/NOP-type" evidence="6">
    <location>
        <begin position="39"/>
        <end position="324"/>
    </location>
</feature>
<feature type="binding site" evidence="5">
    <location>
        <position position="197"/>
    </location>
    <ligand>
        <name>S-adenosyl-L-methionine</name>
        <dbReference type="ChEBI" id="CHEBI:59789"/>
    </ligand>
</feature>
<dbReference type="PROSITE" id="PS51686">
    <property type="entry name" value="SAM_MT_RSMB_NOP"/>
    <property type="match status" value="1"/>
</dbReference>
<proteinExistence type="inferred from homology"/>
<evidence type="ECO:0000256" key="4">
    <source>
        <dbReference type="ARBA" id="ARBA00022884"/>
    </source>
</evidence>
<comment type="caution">
    <text evidence="7">The sequence shown here is derived from an EMBL/GenBank/DDBJ whole genome shotgun (WGS) entry which is preliminary data.</text>
</comment>
<dbReference type="PRINTS" id="PR02008">
    <property type="entry name" value="RCMTFAMILY"/>
</dbReference>
<dbReference type="PANTHER" id="PTHR22808">
    <property type="entry name" value="NCL1 YEAST -RELATED NOL1/NOP2/FMU SUN DOMAIN-CONTAINING"/>
    <property type="match status" value="1"/>
</dbReference>
<organism evidence="7 8">
    <name type="scientific">Halorhodospira neutriphila</name>
    <dbReference type="NCBI Taxonomy" id="168379"/>
    <lineage>
        <taxon>Bacteria</taxon>
        <taxon>Pseudomonadati</taxon>
        <taxon>Pseudomonadota</taxon>
        <taxon>Gammaproteobacteria</taxon>
        <taxon>Chromatiales</taxon>
        <taxon>Ectothiorhodospiraceae</taxon>
        <taxon>Halorhodospira</taxon>
    </lineage>
</organism>
<keyword evidence="8" id="KW-1185">Reference proteome</keyword>
<keyword evidence="3 5" id="KW-0949">S-adenosyl-L-methionine</keyword>
<keyword evidence="1 5" id="KW-0489">Methyltransferase</keyword>
<feature type="binding site" evidence="5">
    <location>
        <begin position="129"/>
        <end position="135"/>
    </location>
    <ligand>
        <name>S-adenosyl-L-methionine</name>
        <dbReference type="ChEBI" id="CHEBI:59789"/>
    </ligand>
</feature>
<dbReference type="Proteomes" id="UP000738126">
    <property type="component" value="Unassembled WGS sequence"/>
</dbReference>